<dbReference type="EMBL" id="CARXXK010001017">
    <property type="protein sequence ID" value="CAI6371949.1"/>
    <property type="molecule type" value="Genomic_DNA"/>
</dbReference>
<evidence type="ECO:0000313" key="3">
    <source>
        <dbReference type="Proteomes" id="UP001160148"/>
    </source>
</evidence>
<protein>
    <recommendedName>
        <fullName evidence="1">ISXO2-like transposase domain-containing protein</fullName>
    </recommendedName>
</protein>
<evidence type="ECO:0000313" key="2">
    <source>
        <dbReference type="EMBL" id="CAI6371949.1"/>
    </source>
</evidence>
<dbReference type="PANTHER" id="PTHR47163:SF2">
    <property type="entry name" value="SI:DKEY-17M8.2"/>
    <property type="match status" value="1"/>
</dbReference>
<evidence type="ECO:0000259" key="1">
    <source>
        <dbReference type="SMART" id="SM01126"/>
    </source>
</evidence>
<feature type="domain" description="ISXO2-like transposase" evidence="1">
    <location>
        <begin position="7"/>
        <end position="147"/>
    </location>
</feature>
<dbReference type="NCBIfam" id="NF033547">
    <property type="entry name" value="transpos_IS1595"/>
    <property type="match status" value="1"/>
</dbReference>
<dbReference type="InterPro" id="IPR053164">
    <property type="entry name" value="IS1016-like_transposase"/>
</dbReference>
<keyword evidence="3" id="KW-1185">Reference proteome</keyword>
<dbReference type="Proteomes" id="UP001160148">
    <property type="component" value="Unassembled WGS sequence"/>
</dbReference>
<dbReference type="InterPro" id="IPR024445">
    <property type="entry name" value="Tnp_ISXO2-like"/>
</dbReference>
<gene>
    <name evidence="2" type="ORF">MEUPH1_LOCUS25891</name>
</gene>
<comment type="caution">
    <text evidence="2">The sequence shown here is derived from an EMBL/GenBank/DDBJ whole genome shotgun (WGS) entry which is preliminary data.</text>
</comment>
<name>A0AAV0XWH4_9HEMI</name>
<dbReference type="PANTHER" id="PTHR47163">
    <property type="entry name" value="DDE_TNP_IS1595 DOMAIN-CONTAINING PROTEIN"/>
    <property type="match status" value="1"/>
</dbReference>
<accession>A0AAV0XWH4</accession>
<dbReference type="AlphaFoldDB" id="A0AAV0XWH4"/>
<sequence length="176" mass="20332">MILRHQKIGGPGLIVEIDESKFGRRKYHRGHRVEGQWVFGGVERETGRCFLVPVEKRDKDTLLTIIKEWILPGTLIISDWKSYNCLKDEGYSHLTVNHSIEFKNPENGAHTNNVEGMWRHAKASMTQYSRKKHFYAGYLAKYMFLKVCRSSGLNPLVEFFKLAAQVYDPNGQTLDT</sequence>
<proteinExistence type="predicted"/>
<dbReference type="Pfam" id="PF12762">
    <property type="entry name" value="DDE_Tnp_IS1595"/>
    <property type="match status" value="1"/>
</dbReference>
<organism evidence="2 3">
    <name type="scientific">Macrosiphum euphorbiae</name>
    <name type="common">potato aphid</name>
    <dbReference type="NCBI Taxonomy" id="13131"/>
    <lineage>
        <taxon>Eukaryota</taxon>
        <taxon>Metazoa</taxon>
        <taxon>Ecdysozoa</taxon>
        <taxon>Arthropoda</taxon>
        <taxon>Hexapoda</taxon>
        <taxon>Insecta</taxon>
        <taxon>Pterygota</taxon>
        <taxon>Neoptera</taxon>
        <taxon>Paraneoptera</taxon>
        <taxon>Hemiptera</taxon>
        <taxon>Sternorrhyncha</taxon>
        <taxon>Aphidomorpha</taxon>
        <taxon>Aphidoidea</taxon>
        <taxon>Aphididae</taxon>
        <taxon>Macrosiphini</taxon>
        <taxon>Macrosiphum</taxon>
    </lineage>
</organism>
<dbReference type="SMART" id="SM01126">
    <property type="entry name" value="DDE_Tnp_IS1595"/>
    <property type="match status" value="1"/>
</dbReference>
<reference evidence="2 3" key="1">
    <citation type="submission" date="2023-01" db="EMBL/GenBank/DDBJ databases">
        <authorList>
            <person name="Whitehead M."/>
        </authorList>
    </citation>
    <scope>NUCLEOTIDE SEQUENCE [LARGE SCALE GENOMIC DNA]</scope>
</reference>